<reference evidence="2 3" key="1">
    <citation type="journal article" date="2018" name="Front. Plant Sci.">
        <title>Red Clover (Trifolium pratense) and Zigzag Clover (T. medium) - A Picture of Genomic Similarities and Differences.</title>
        <authorList>
            <person name="Dluhosova J."/>
            <person name="Istvanek J."/>
            <person name="Nedelnik J."/>
            <person name="Repkova J."/>
        </authorList>
    </citation>
    <scope>NUCLEOTIDE SEQUENCE [LARGE SCALE GENOMIC DNA]</scope>
    <source>
        <strain evidence="3">cv. 10/8</strain>
        <tissue evidence="2">Leaf</tissue>
    </source>
</reference>
<sequence>KKETETQGKNLRIVDRQSDINEGKISEIAGTKAGTMEGLTNNHGTAAKEPTGQRRSTHV</sequence>
<evidence type="ECO:0000256" key="1">
    <source>
        <dbReference type="SAM" id="MobiDB-lite"/>
    </source>
</evidence>
<comment type="caution">
    <text evidence="2">The sequence shown here is derived from an EMBL/GenBank/DDBJ whole genome shotgun (WGS) entry which is preliminary data.</text>
</comment>
<accession>A0A392VKL1</accession>
<feature type="non-terminal residue" evidence="2">
    <location>
        <position position="1"/>
    </location>
</feature>
<dbReference type="EMBL" id="LXQA011192716">
    <property type="protein sequence ID" value="MCI88427.1"/>
    <property type="molecule type" value="Genomic_DNA"/>
</dbReference>
<organism evidence="2 3">
    <name type="scientific">Trifolium medium</name>
    <dbReference type="NCBI Taxonomy" id="97028"/>
    <lineage>
        <taxon>Eukaryota</taxon>
        <taxon>Viridiplantae</taxon>
        <taxon>Streptophyta</taxon>
        <taxon>Embryophyta</taxon>
        <taxon>Tracheophyta</taxon>
        <taxon>Spermatophyta</taxon>
        <taxon>Magnoliopsida</taxon>
        <taxon>eudicotyledons</taxon>
        <taxon>Gunneridae</taxon>
        <taxon>Pentapetalae</taxon>
        <taxon>rosids</taxon>
        <taxon>fabids</taxon>
        <taxon>Fabales</taxon>
        <taxon>Fabaceae</taxon>
        <taxon>Papilionoideae</taxon>
        <taxon>50 kb inversion clade</taxon>
        <taxon>NPAAA clade</taxon>
        <taxon>Hologalegina</taxon>
        <taxon>IRL clade</taxon>
        <taxon>Trifolieae</taxon>
        <taxon>Trifolium</taxon>
    </lineage>
</organism>
<feature type="region of interest" description="Disordered" evidence="1">
    <location>
        <begin position="1"/>
        <end position="59"/>
    </location>
</feature>
<feature type="compositionally biased region" description="Basic and acidic residues" evidence="1">
    <location>
        <begin position="1"/>
        <end position="25"/>
    </location>
</feature>
<proteinExistence type="predicted"/>
<protein>
    <submittedName>
        <fullName evidence="2">Uncharacterized protein</fullName>
    </submittedName>
</protein>
<dbReference type="AlphaFoldDB" id="A0A392VKL1"/>
<evidence type="ECO:0000313" key="2">
    <source>
        <dbReference type="EMBL" id="MCI88427.1"/>
    </source>
</evidence>
<dbReference type="Proteomes" id="UP000265520">
    <property type="component" value="Unassembled WGS sequence"/>
</dbReference>
<name>A0A392VKL1_9FABA</name>
<evidence type="ECO:0000313" key="3">
    <source>
        <dbReference type="Proteomes" id="UP000265520"/>
    </source>
</evidence>
<keyword evidence="3" id="KW-1185">Reference proteome</keyword>